<feature type="compositionally biased region" description="Pro residues" evidence="1">
    <location>
        <begin position="236"/>
        <end position="247"/>
    </location>
</feature>
<sequence>MVLLQLLSSAKDSISILSSAPLGEAAIMPRVSAVDSDACFVVLGGPDAGIHTLNEWPSYIPSAKYGGPCFPIYIYCRSEEDAERAWQLQAIAEVMEKRSEQQVAFAFMTSVVACNLFEDDANTSFYGGFFGISRKRVVFFSWDEANPYVQHFRFPRTFVQRAQSFVNTLVYLCLGPSCGAPGIHNPVEYVRPKLVQRIVPVKHAKPIVPPSEPMTSAGRPVVVVSDDSDSDEENPTLPPEPSPPPPAQSERILTIPTWVTRLLKEGNTSNDLPVMHVRDIGGNIIRTYTTCPKGVEVVPCLGGFADSLVDLLGYMPSTICCLHSMYLIARQSSGMQREEFVEMMAEYGMPLFHAAIFWRAIQINPGEPVATRERFMLSSEL</sequence>
<dbReference type="EMBL" id="JASBNA010000084">
    <property type="protein sequence ID" value="KAK7677665.1"/>
    <property type="molecule type" value="Genomic_DNA"/>
</dbReference>
<feature type="region of interest" description="Disordered" evidence="1">
    <location>
        <begin position="209"/>
        <end position="250"/>
    </location>
</feature>
<reference evidence="2 3" key="1">
    <citation type="submission" date="2022-09" db="EMBL/GenBank/DDBJ databases">
        <authorList>
            <person name="Palmer J.M."/>
        </authorList>
    </citation>
    <scope>NUCLEOTIDE SEQUENCE [LARGE SCALE GENOMIC DNA]</scope>
    <source>
        <strain evidence="2 3">DSM 7382</strain>
    </source>
</reference>
<accession>A0AAW0FLS7</accession>
<evidence type="ECO:0000256" key="1">
    <source>
        <dbReference type="SAM" id="MobiDB-lite"/>
    </source>
</evidence>
<proteinExistence type="predicted"/>
<evidence type="ECO:0000313" key="2">
    <source>
        <dbReference type="EMBL" id="KAK7677665.1"/>
    </source>
</evidence>
<name>A0AAW0FLS7_9APHY</name>
<keyword evidence="3" id="KW-1185">Reference proteome</keyword>
<dbReference type="Proteomes" id="UP001385951">
    <property type="component" value="Unassembled WGS sequence"/>
</dbReference>
<comment type="caution">
    <text evidence="2">The sequence shown here is derived from an EMBL/GenBank/DDBJ whole genome shotgun (WGS) entry which is preliminary data.</text>
</comment>
<gene>
    <name evidence="2" type="ORF">QCA50_019356</name>
</gene>
<dbReference type="AlphaFoldDB" id="A0AAW0FLS7"/>
<protein>
    <submittedName>
        <fullName evidence="2">Uncharacterized protein</fullName>
    </submittedName>
</protein>
<evidence type="ECO:0000313" key="3">
    <source>
        <dbReference type="Proteomes" id="UP001385951"/>
    </source>
</evidence>
<organism evidence="2 3">
    <name type="scientific">Cerrena zonata</name>
    <dbReference type="NCBI Taxonomy" id="2478898"/>
    <lineage>
        <taxon>Eukaryota</taxon>
        <taxon>Fungi</taxon>
        <taxon>Dikarya</taxon>
        <taxon>Basidiomycota</taxon>
        <taxon>Agaricomycotina</taxon>
        <taxon>Agaricomycetes</taxon>
        <taxon>Polyporales</taxon>
        <taxon>Cerrenaceae</taxon>
        <taxon>Cerrena</taxon>
    </lineage>
</organism>